<dbReference type="GO" id="GO:0008017">
    <property type="term" value="F:microtubule binding"/>
    <property type="evidence" value="ECO:0007669"/>
    <property type="project" value="InterPro"/>
</dbReference>
<proteinExistence type="inferred from homology"/>
<dbReference type="GO" id="GO:0051301">
    <property type="term" value="P:cell division"/>
    <property type="evidence" value="ECO:0007669"/>
    <property type="project" value="InterPro"/>
</dbReference>
<dbReference type="InterPro" id="IPR042031">
    <property type="entry name" value="SKA1_MBD_sf"/>
</dbReference>
<evidence type="ECO:0000256" key="2">
    <source>
        <dbReference type="ARBA" id="ARBA00047182"/>
    </source>
</evidence>
<dbReference type="Pfam" id="PF07160">
    <property type="entry name" value="SKA1"/>
    <property type="match status" value="2"/>
</dbReference>
<protein>
    <recommendedName>
        <fullName evidence="2">SKA complex subunit 1</fullName>
    </recommendedName>
    <alternativeName>
        <fullName evidence="3">Spindle and kinetochore-associated protein 1</fullName>
    </alternativeName>
</protein>
<dbReference type="AlphaFoldDB" id="A0A3Q4BU71"/>
<comment type="similarity">
    <text evidence="1">Belongs to the SKA1 family.</text>
</comment>
<dbReference type="PANTHER" id="PTHR28573:SF1">
    <property type="entry name" value="SPINDLE AND KINETOCHORE-ASSOCIATED PROTEIN 1"/>
    <property type="match status" value="1"/>
</dbReference>
<dbReference type="InterPro" id="IPR009829">
    <property type="entry name" value="SKA1"/>
</dbReference>
<accession>A0A3Q4BU71</accession>
<dbReference type="Gene3D" id="6.10.250.1370">
    <property type="match status" value="1"/>
</dbReference>
<dbReference type="GO" id="GO:0005876">
    <property type="term" value="C:spindle microtubule"/>
    <property type="evidence" value="ECO:0007669"/>
    <property type="project" value="TreeGrafter"/>
</dbReference>
<dbReference type="Ensembl" id="ENSMMOT00000025594.1">
    <property type="protein sequence ID" value="ENSMMOP00000025172.1"/>
    <property type="gene ID" value="ENSMMOG00000019119.1"/>
</dbReference>
<dbReference type="GO" id="GO:0000278">
    <property type="term" value="P:mitotic cell cycle"/>
    <property type="evidence" value="ECO:0007669"/>
    <property type="project" value="TreeGrafter"/>
</dbReference>
<name>A0A3Q4BU71_MOLML</name>
<dbReference type="GO" id="GO:0072686">
    <property type="term" value="C:mitotic spindle"/>
    <property type="evidence" value="ECO:0007669"/>
    <property type="project" value="TreeGrafter"/>
</dbReference>
<sequence length="193" mass="22329">MCPSSRKMSELEKISIHFHDKITSLKHMLDLSVAELPQSKMKKLGQELLALDRLLDEFEICVGQQKEQLKDLKELEEVFQKSLEDVQHMKDNIPAHMPMKKLLENFCAFLHKAKHLFSLRYIKGRVSYDQVNAVVQSINTAVKAKYKILHQPVKTLNSQSWKLKQRFKDHETKDTKGKDNLAVALQATDAHHS</sequence>
<dbReference type="Proteomes" id="UP000261620">
    <property type="component" value="Unplaced"/>
</dbReference>
<reference evidence="4" key="1">
    <citation type="submission" date="2025-08" db="UniProtKB">
        <authorList>
            <consortium name="Ensembl"/>
        </authorList>
    </citation>
    <scope>IDENTIFICATION</scope>
</reference>
<dbReference type="GO" id="GO:0007059">
    <property type="term" value="P:chromosome segregation"/>
    <property type="evidence" value="ECO:0007669"/>
    <property type="project" value="InterPro"/>
</dbReference>
<evidence type="ECO:0000256" key="3">
    <source>
        <dbReference type="ARBA" id="ARBA00047202"/>
    </source>
</evidence>
<dbReference type="STRING" id="94237.ENSMMOP00000025172"/>
<evidence type="ECO:0000313" key="5">
    <source>
        <dbReference type="Proteomes" id="UP000261620"/>
    </source>
</evidence>
<organism evidence="4 5">
    <name type="scientific">Mola mola</name>
    <name type="common">Ocean sunfish</name>
    <name type="synonym">Tetraodon mola</name>
    <dbReference type="NCBI Taxonomy" id="94237"/>
    <lineage>
        <taxon>Eukaryota</taxon>
        <taxon>Metazoa</taxon>
        <taxon>Chordata</taxon>
        <taxon>Craniata</taxon>
        <taxon>Vertebrata</taxon>
        <taxon>Euteleostomi</taxon>
        <taxon>Actinopterygii</taxon>
        <taxon>Neopterygii</taxon>
        <taxon>Teleostei</taxon>
        <taxon>Neoteleostei</taxon>
        <taxon>Acanthomorphata</taxon>
        <taxon>Eupercaria</taxon>
        <taxon>Tetraodontiformes</taxon>
        <taxon>Molidae</taxon>
        <taxon>Mola</taxon>
    </lineage>
</organism>
<evidence type="ECO:0000256" key="1">
    <source>
        <dbReference type="ARBA" id="ARBA00006836"/>
    </source>
</evidence>
<evidence type="ECO:0000313" key="4">
    <source>
        <dbReference type="Ensembl" id="ENSMMOP00000025172.1"/>
    </source>
</evidence>
<reference evidence="4" key="2">
    <citation type="submission" date="2025-09" db="UniProtKB">
        <authorList>
            <consortium name="Ensembl"/>
        </authorList>
    </citation>
    <scope>IDENTIFICATION</scope>
</reference>
<dbReference type="OMA" id="LLENFCA"/>
<dbReference type="GO" id="GO:0031110">
    <property type="term" value="P:regulation of microtubule polymerization or depolymerization"/>
    <property type="evidence" value="ECO:0007669"/>
    <property type="project" value="TreeGrafter"/>
</dbReference>
<dbReference type="Gene3D" id="1.10.10.1890">
    <property type="entry name" value="Ska1 microtubule binding domain-like"/>
    <property type="match status" value="1"/>
</dbReference>
<keyword evidence="5" id="KW-1185">Reference proteome</keyword>
<dbReference type="GO" id="GO:0000940">
    <property type="term" value="C:outer kinetochore"/>
    <property type="evidence" value="ECO:0007669"/>
    <property type="project" value="TreeGrafter"/>
</dbReference>
<dbReference type="PANTHER" id="PTHR28573">
    <property type="entry name" value="SPINDLE AND KINETOCHORE-ASSOCIATED PROTEIN 1"/>
    <property type="match status" value="1"/>
</dbReference>